<gene>
    <name evidence="3" type="ORF">BAY60_05530</name>
</gene>
<comment type="caution">
    <text evidence="3">The sequence shown here is derived from an EMBL/GenBank/DDBJ whole genome shotgun (WGS) entry which is preliminary data.</text>
</comment>
<evidence type="ECO:0000259" key="2">
    <source>
        <dbReference type="Pfam" id="PF10615"/>
    </source>
</evidence>
<dbReference type="Gene3D" id="3.20.180.10">
    <property type="entry name" value="PNP-oxidase-like"/>
    <property type="match status" value="1"/>
</dbReference>
<dbReference type="EMBL" id="MASW01000001">
    <property type="protein sequence ID" value="PXY31801.1"/>
    <property type="molecule type" value="Genomic_DNA"/>
</dbReference>
<dbReference type="InterPro" id="IPR019595">
    <property type="entry name" value="DUF2470"/>
</dbReference>
<name>A0A2V4B9R8_9PSEU</name>
<evidence type="ECO:0000256" key="1">
    <source>
        <dbReference type="SAM" id="MobiDB-lite"/>
    </source>
</evidence>
<proteinExistence type="predicted"/>
<dbReference type="Pfam" id="PF10615">
    <property type="entry name" value="DUF2470"/>
    <property type="match status" value="1"/>
</dbReference>
<dbReference type="Proteomes" id="UP000249915">
    <property type="component" value="Unassembled WGS sequence"/>
</dbReference>
<sequence>MVTETEPRRPPAPSPAERAKTIASRDCPALLLPALEDAPGEARRIVPVLHHVHDSGSVTVLLPDDHPIGSATQAADSGELAMMVELTDQAPVELREPIRGLLWVTGWLRPLSAEGARARAVSIARTRPDPRLLDLGHGLSMFRLAPVSFVLADAEGTHSISPPGFGAAKADPFCHDETRWLRHLEHAHADVVTQLARHLPEELRRGRIRPLGLDRHGLRLRVECAEGDHDVRLAFSRAVDSPPQLGLELRKLVGCPFVSRH</sequence>
<feature type="domain" description="DUF2470" evidence="2">
    <location>
        <begin position="178"/>
        <end position="244"/>
    </location>
</feature>
<dbReference type="SUPFAM" id="SSF50475">
    <property type="entry name" value="FMN-binding split barrel"/>
    <property type="match status" value="1"/>
</dbReference>
<feature type="region of interest" description="Disordered" evidence="1">
    <location>
        <begin position="1"/>
        <end position="20"/>
    </location>
</feature>
<accession>A0A2V4B9R8</accession>
<dbReference type="AlphaFoldDB" id="A0A2V4B9R8"/>
<evidence type="ECO:0000313" key="4">
    <source>
        <dbReference type="Proteomes" id="UP000249915"/>
    </source>
</evidence>
<keyword evidence="4" id="KW-1185">Reference proteome</keyword>
<protein>
    <submittedName>
        <fullName evidence="3">DUF2470 domain-containing protein</fullName>
    </submittedName>
</protein>
<reference evidence="3 4" key="1">
    <citation type="submission" date="2016-07" db="EMBL/GenBank/DDBJ databases">
        <title>Draft genome sequence of Prauserella muralis DSM 45305, isolated from a mould-covered wall in an indoor environment.</title>
        <authorList>
            <person name="Ruckert C."/>
            <person name="Albersmeier A."/>
            <person name="Jiang C.-L."/>
            <person name="Jiang Y."/>
            <person name="Kalinowski J."/>
            <person name="Schneider O."/>
            <person name="Winkler A."/>
            <person name="Zotchev S.B."/>
        </authorList>
    </citation>
    <scope>NUCLEOTIDE SEQUENCE [LARGE SCALE GENOMIC DNA]</scope>
    <source>
        <strain evidence="3 4">DSM 45305</strain>
    </source>
</reference>
<evidence type="ECO:0000313" key="3">
    <source>
        <dbReference type="EMBL" id="PXY31801.1"/>
    </source>
</evidence>
<dbReference type="InterPro" id="IPR037119">
    <property type="entry name" value="Haem_oxidase_HugZ-like_sf"/>
</dbReference>
<organism evidence="3 4">
    <name type="scientific">Prauserella muralis</name>
    <dbReference type="NCBI Taxonomy" id="588067"/>
    <lineage>
        <taxon>Bacteria</taxon>
        <taxon>Bacillati</taxon>
        <taxon>Actinomycetota</taxon>
        <taxon>Actinomycetes</taxon>
        <taxon>Pseudonocardiales</taxon>
        <taxon>Pseudonocardiaceae</taxon>
        <taxon>Prauserella</taxon>
    </lineage>
</organism>